<dbReference type="InterPro" id="IPR027266">
    <property type="entry name" value="TrmE/GcvT-like"/>
</dbReference>
<protein>
    <recommendedName>
        <fullName evidence="3">Sarcosine oxidase subunit gamma</fullName>
    </recommendedName>
</protein>
<dbReference type="OrthoDB" id="7868213at2"/>
<proteinExistence type="predicted"/>
<dbReference type="RefSeq" id="WP_106724411.1">
    <property type="nucleotide sequence ID" value="NZ_PXYL01000005.1"/>
</dbReference>
<sequence length="179" mass="18665">MRNLAEKWAVVPDWQTAAIEVPGLAIRSLAGLSQYLVSGDLDAWSKVSGAPAKGVGAFGKAEGERYAAQVARDRMLVVSAAPLGIEPGWHEEGFGVTVVSAGLQAFEAEGSETAELIARATTLDPSAGSASAALSFAGANAVVYRHGDKLRIHVDRGLATYLWTWMETAARNIAAAAKG</sequence>
<comment type="caution">
    <text evidence="1">The sequence shown here is derived from an EMBL/GenBank/DDBJ whole genome shotgun (WGS) entry which is preliminary data.</text>
</comment>
<accession>A0A2P7SEP9</accession>
<dbReference type="EMBL" id="PXYL01000005">
    <property type="protein sequence ID" value="PSJ60940.1"/>
    <property type="molecule type" value="Genomic_DNA"/>
</dbReference>
<name>A0A2P7SEP9_9HYPH</name>
<evidence type="ECO:0000313" key="2">
    <source>
        <dbReference type="Proteomes" id="UP000240653"/>
    </source>
</evidence>
<organism evidence="1 2">
    <name type="scientific">Pseudaminobacter soli</name>
    <name type="common">ex Li et al. 2025</name>
    <dbReference type="NCBI Taxonomy" id="1295366"/>
    <lineage>
        <taxon>Bacteria</taxon>
        <taxon>Pseudomonadati</taxon>
        <taxon>Pseudomonadota</taxon>
        <taxon>Alphaproteobacteria</taxon>
        <taxon>Hyphomicrobiales</taxon>
        <taxon>Phyllobacteriaceae</taxon>
        <taxon>Pseudaminobacter</taxon>
    </lineage>
</organism>
<evidence type="ECO:0000313" key="1">
    <source>
        <dbReference type="EMBL" id="PSJ60940.1"/>
    </source>
</evidence>
<evidence type="ECO:0008006" key="3">
    <source>
        <dbReference type="Google" id="ProtNLM"/>
    </source>
</evidence>
<reference evidence="1 2" key="1">
    <citation type="submission" date="2018-03" db="EMBL/GenBank/DDBJ databases">
        <title>The draft genome of Mesorhizobium soli JCM 19897.</title>
        <authorList>
            <person name="Li L."/>
            <person name="Liu L."/>
            <person name="Liang L."/>
            <person name="Wang T."/>
            <person name="Zhang X."/>
        </authorList>
    </citation>
    <scope>NUCLEOTIDE SEQUENCE [LARGE SCALE GENOMIC DNA]</scope>
    <source>
        <strain evidence="1 2">JCM 19897</strain>
    </source>
</reference>
<dbReference type="AlphaFoldDB" id="A0A2P7SEP9"/>
<dbReference type="Proteomes" id="UP000240653">
    <property type="component" value="Unassembled WGS sequence"/>
</dbReference>
<keyword evidence="2" id="KW-1185">Reference proteome</keyword>
<dbReference type="Gene3D" id="3.30.1360.120">
    <property type="entry name" value="Probable tRNA modification gtpase trme, domain 1"/>
    <property type="match status" value="1"/>
</dbReference>
<gene>
    <name evidence="1" type="ORF">C7I85_13025</name>
</gene>